<comment type="caution">
    <text evidence="2">The sequence shown here is derived from an EMBL/GenBank/DDBJ whole genome shotgun (WGS) entry which is preliminary data.</text>
</comment>
<reference evidence="2 3" key="1">
    <citation type="journal article" date="2022" name="Allergy">
        <title>Genome assembly and annotation of Periplaneta americana reveal a comprehensive cockroach allergen profile.</title>
        <authorList>
            <person name="Wang L."/>
            <person name="Xiong Q."/>
            <person name="Saelim N."/>
            <person name="Wang L."/>
            <person name="Nong W."/>
            <person name="Wan A.T."/>
            <person name="Shi M."/>
            <person name="Liu X."/>
            <person name="Cao Q."/>
            <person name="Hui J.H.L."/>
            <person name="Sookrung N."/>
            <person name="Leung T.F."/>
            <person name="Tungtrongchitr A."/>
            <person name="Tsui S.K.W."/>
        </authorList>
    </citation>
    <scope>NUCLEOTIDE SEQUENCE [LARGE SCALE GENOMIC DNA]</scope>
    <source>
        <strain evidence="2">PWHHKU_190912</strain>
    </source>
</reference>
<keyword evidence="3" id="KW-1185">Reference proteome</keyword>
<sequence length="257" mass="29217">MAGLCEGGNEPAASLKAICRYIYTTHATRALQGRDLSGEYHRTPVLEGSKRCFRFSKGIDSAVLFVVLKFYIAFTVFVDYTTVCNLMQILSYCKHFKNDVRKCIFNIIIWTRRGESGSIGHRVRPVQQAVALRLCHHFSSWRTKPPLQHVSPHLPPLSHNATARLTFAMVAVVATVAFELDWPVRDRWRTCCRRKKSVVRYLRLFVHYISKAEIPYYKNTKIGYSTVEMVVGLIELVVVVVMAVAVMVAVVVVVMFS</sequence>
<name>A0ABQ8T3Z2_PERAM</name>
<dbReference type="Proteomes" id="UP001148838">
    <property type="component" value="Unassembled WGS sequence"/>
</dbReference>
<dbReference type="EMBL" id="JAJSOF020000015">
    <property type="protein sequence ID" value="KAJ4441205.1"/>
    <property type="molecule type" value="Genomic_DNA"/>
</dbReference>
<keyword evidence="1" id="KW-0812">Transmembrane</keyword>
<feature type="transmembrane region" description="Helical" evidence="1">
    <location>
        <begin position="229"/>
        <end position="256"/>
    </location>
</feature>
<protein>
    <submittedName>
        <fullName evidence="2">Uncharacterized protein</fullName>
    </submittedName>
</protein>
<feature type="transmembrane region" description="Helical" evidence="1">
    <location>
        <begin position="161"/>
        <end position="180"/>
    </location>
</feature>
<gene>
    <name evidence="2" type="ORF">ANN_11056</name>
</gene>
<evidence type="ECO:0000313" key="3">
    <source>
        <dbReference type="Proteomes" id="UP001148838"/>
    </source>
</evidence>
<proteinExistence type="predicted"/>
<evidence type="ECO:0000256" key="1">
    <source>
        <dbReference type="SAM" id="Phobius"/>
    </source>
</evidence>
<evidence type="ECO:0000313" key="2">
    <source>
        <dbReference type="EMBL" id="KAJ4441205.1"/>
    </source>
</evidence>
<keyword evidence="1" id="KW-1133">Transmembrane helix</keyword>
<accession>A0ABQ8T3Z2</accession>
<keyword evidence="1" id="KW-0472">Membrane</keyword>
<organism evidence="2 3">
    <name type="scientific">Periplaneta americana</name>
    <name type="common">American cockroach</name>
    <name type="synonym">Blatta americana</name>
    <dbReference type="NCBI Taxonomy" id="6978"/>
    <lineage>
        <taxon>Eukaryota</taxon>
        <taxon>Metazoa</taxon>
        <taxon>Ecdysozoa</taxon>
        <taxon>Arthropoda</taxon>
        <taxon>Hexapoda</taxon>
        <taxon>Insecta</taxon>
        <taxon>Pterygota</taxon>
        <taxon>Neoptera</taxon>
        <taxon>Polyneoptera</taxon>
        <taxon>Dictyoptera</taxon>
        <taxon>Blattodea</taxon>
        <taxon>Blattoidea</taxon>
        <taxon>Blattidae</taxon>
        <taxon>Blattinae</taxon>
        <taxon>Periplaneta</taxon>
    </lineage>
</organism>
<feature type="transmembrane region" description="Helical" evidence="1">
    <location>
        <begin position="59"/>
        <end position="78"/>
    </location>
</feature>